<feature type="region of interest" description="Disordered" evidence="1">
    <location>
        <begin position="227"/>
        <end position="261"/>
    </location>
</feature>
<feature type="transmembrane region" description="Helical" evidence="2">
    <location>
        <begin position="155"/>
        <end position="176"/>
    </location>
</feature>
<gene>
    <name evidence="4" type="ORF">MAR_016787</name>
</gene>
<evidence type="ECO:0000313" key="5">
    <source>
        <dbReference type="Proteomes" id="UP001164746"/>
    </source>
</evidence>
<protein>
    <submittedName>
        <fullName evidence="4">Uncharacterized protein</fullName>
    </submittedName>
</protein>
<reference evidence="4" key="1">
    <citation type="submission" date="2022-11" db="EMBL/GenBank/DDBJ databases">
        <title>Centuries of genome instability and evolution in soft-shell clam transmissible cancer (bioRxiv).</title>
        <authorList>
            <person name="Hart S.F.M."/>
            <person name="Yonemitsu M.A."/>
            <person name="Giersch R.M."/>
            <person name="Beal B.F."/>
            <person name="Arriagada G."/>
            <person name="Davis B.W."/>
            <person name="Ostrander E.A."/>
            <person name="Goff S.P."/>
            <person name="Metzger M.J."/>
        </authorList>
    </citation>
    <scope>NUCLEOTIDE SEQUENCE</scope>
    <source>
        <strain evidence="4">MELC-2E11</strain>
        <tissue evidence="4">Siphon/mantle</tissue>
    </source>
</reference>
<evidence type="ECO:0000256" key="3">
    <source>
        <dbReference type="SAM" id="SignalP"/>
    </source>
</evidence>
<evidence type="ECO:0000313" key="4">
    <source>
        <dbReference type="EMBL" id="WAR06829.1"/>
    </source>
</evidence>
<keyword evidence="2" id="KW-0812">Transmembrane</keyword>
<organism evidence="4 5">
    <name type="scientific">Mya arenaria</name>
    <name type="common">Soft-shell clam</name>
    <dbReference type="NCBI Taxonomy" id="6604"/>
    <lineage>
        <taxon>Eukaryota</taxon>
        <taxon>Metazoa</taxon>
        <taxon>Spiralia</taxon>
        <taxon>Lophotrochozoa</taxon>
        <taxon>Mollusca</taxon>
        <taxon>Bivalvia</taxon>
        <taxon>Autobranchia</taxon>
        <taxon>Heteroconchia</taxon>
        <taxon>Euheterodonta</taxon>
        <taxon>Imparidentia</taxon>
        <taxon>Neoheterodontei</taxon>
        <taxon>Myida</taxon>
        <taxon>Myoidea</taxon>
        <taxon>Myidae</taxon>
        <taxon>Mya</taxon>
    </lineage>
</organism>
<feature type="region of interest" description="Disordered" evidence="1">
    <location>
        <begin position="278"/>
        <end position="308"/>
    </location>
</feature>
<feature type="region of interest" description="Disordered" evidence="1">
    <location>
        <begin position="184"/>
        <end position="207"/>
    </location>
</feature>
<evidence type="ECO:0000256" key="2">
    <source>
        <dbReference type="SAM" id="Phobius"/>
    </source>
</evidence>
<keyword evidence="2" id="KW-0472">Membrane</keyword>
<accession>A0ABY7EEI8</accession>
<dbReference type="EMBL" id="CP111017">
    <property type="protein sequence ID" value="WAR06829.1"/>
    <property type="molecule type" value="Genomic_DNA"/>
</dbReference>
<sequence>MLLGAQGHAIFIACIVCVTICFAGKSQKNHEAIINSPRELAPTVSSVSGDCKCTVHRSGKENTNALVKLIARGQGFFYGIDPIGEDDGRFRFSIKSHNLSVTFRTTEASSDSYLRVEGLDGAQFIVECTQHFENQEGVSENKDPIERNDDFCCFFVLYIAVGVAVVVIIVVVIVLVRTRKRKKSTSRKHGRTLNTNEARNTNETVDPYWDEAGNALSETDTVHLRVGETSNNDGEKQLIRNEKHKHDDTDERRSGTSEEDPYWEEAENALYNIETMPLRVGPTKNNDGERQPNKNIRHKPVTTNDNDSALVGNAVCEEDPYWEEAENSLYNTNTVLEQTGFVPSTQHAHNLVIT</sequence>
<keyword evidence="2" id="KW-1133">Transmembrane helix</keyword>
<feature type="compositionally biased region" description="Polar residues" evidence="1">
    <location>
        <begin position="192"/>
        <end position="204"/>
    </location>
</feature>
<feature type="signal peptide" evidence="3">
    <location>
        <begin position="1"/>
        <end position="23"/>
    </location>
</feature>
<evidence type="ECO:0000256" key="1">
    <source>
        <dbReference type="SAM" id="MobiDB-lite"/>
    </source>
</evidence>
<dbReference type="Proteomes" id="UP001164746">
    <property type="component" value="Chromosome 6"/>
</dbReference>
<feature type="chain" id="PRO_5046565713" evidence="3">
    <location>
        <begin position="24"/>
        <end position="354"/>
    </location>
</feature>
<keyword evidence="5" id="KW-1185">Reference proteome</keyword>
<feature type="compositionally biased region" description="Basic and acidic residues" evidence="1">
    <location>
        <begin position="233"/>
        <end position="256"/>
    </location>
</feature>
<name>A0ABY7EEI8_MYAAR</name>
<proteinExistence type="predicted"/>
<keyword evidence="3" id="KW-0732">Signal</keyword>